<protein>
    <submittedName>
        <fullName evidence="2">Uncharacterized protein DUF262</fullName>
    </submittedName>
</protein>
<evidence type="ECO:0000259" key="1">
    <source>
        <dbReference type="Pfam" id="PF03235"/>
    </source>
</evidence>
<dbReference type="EMBL" id="RAPQ01000008">
    <property type="protein sequence ID" value="RKE03482.1"/>
    <property type="molecule type" value="Genomic_DNA"/>
</dbReference>
<accession>A0A419X6Z4</accession>
<keyword evidence="3" id="KW-1185">Reference proteome</keyword>
<dbReference type="AlphaFoldDB" id="A0A419X6Z4"/>
<dbReference type="Pfam" id="PF03235">
    <property type="entry name" value="GmrSD_N"/>
    <property type="match status" value="1"/>
</dbReference>
<dbReference type="PANTHER" id="PTHR39639">
    <property type="entry name" value="CHROMOSOME 16, WHOLE GENOME SHOTGUN SEQUENCE"/>
    <property type="match status" value="1"/>
</dbReference>
<organism evidence="2 3">
    <name type="scientific">Marinifilum flexuosum</name>
    <dbReference type="NCBI Taxonomy" id="1117708"/>
    <lineage>
        <taxon>Bacteria</taxon>
        <taxon>Pseudomonadati</taxon>
        <taxon>Bacteroidota</taxon>
        <taxon>Bacteroidia</taxon>
        <taxon>Marinilabiliales</taxon>
        <taxon>Marinifilaceae</taxon>
    </lineage>
</organism>
<comment type="caution">
    <text evidence="2">The sequence shown here is derived from an EMBL/GenBank/DDBJ whole genome shotgun (WGS) entry which is preliminary data.</text>
</comment>
<dbReference type="InterPro" id="IPR004919">
    <property type="entry name" value="GmrSD_N"/>
</dbReference>
<feature type="domain" description="GmrSD restriction endonucleases N-terminal" evidence="1">
    <location>
        <begin position="59"/>
        <end position="210"/>
    </location>
</feature>
<name>A0A419X6Z4_9BACT</name>
<reference evidence="2 3" key="1">
    <citation type="submission" date="2018-09" db="EMBL/GenBank/DDBJ databases">
        <title>Genomic Encyclopedia of Archaeal and Bacterial Type Strains, Phase II (KMG-II): from individual species to whole genera.</title>
        <authorList>
            <person name="Goeker M."/>
        </authorList>
    </citation>
    <scope>NUCLEOTIDE SEQUENCE [LARGE SCALE GENOMIC DNA]</scope>
    <source>
        <strain evidence="2 3">DSM 21950</strain>
    </source>
</reference>
<evidence type="ECO:0000313" key="2">
    <source>
        <dbReference type="EMBL" id="RKE03482.1"/>
    </source>
</evidence>
<evidence type="ECO:0000313" key="3">
    <source>
        <dbReference type="Proteomes" id="UP000284531"/>
    </source>
</evidence>
<proteinExistence type="predicted"/>
<gene>
    <name evidence="2" type="ORF">BXY64_0487</name>
</gene>
<dbReference type="PANTHER" id="PTHR39639:SF1">
    <property type="entry name" value="DUF262 DOMAIN-CONTAINING PROTEIN"/>
    <property type="match status" value="1"/>
</dbReference>
<dbReference type="Proteomes" id="UP000284531">
    <property type="component" value="Unassembled WGS sequence"/>
</dbReference>
<sequence>MFLCYKAMIKPNYKTENNIKMLDVDTKFVEVISDEIEDSYSNDDLYNINSWGADLSFRELISMYEEDELLKPELQRKYVWEKAEASRFIESILLGLPVPSIFLANTKDEKKLIIDGYQRVMTVFDFVKGIWSKDGKVFKLSNTEKINSRWRGLAFNELDRADQRRIRSSTIHAIIFEQRAPEDNDTSLYQVFERINTGGRALMPQEIRNCVNQGEFNNVLFELNQDKNWRVLFGKELEDTRMRDLEFILRFLALDTDTIKNSTATVISLKKYLNEFMGSKNSQKDIILQERKEKFKKVMEFIMHNIGENAFYNIVSGEETKVRKRFYPTIFDAVCSAVSIALKRLGDDIPINDLEEKRISMLKDERFRKYSSEGTMQIAHIHGRIDLALTYLFGIGYEE</sequence>